<dbReference type="InterPro" id="IPR050267">
    <property type="entry name" value="Anti-sigma-factor_SerPK"/>
</dbReference>
<dbReference type="CDD" id="cd16936">
    <property type="entry name" value="HATPase_RsbW-like"/>
    <property type="match status" value="1"/>
</dbReference>
<organism evidence="3 4">
    <name type="scientific">Kitasatospora atroaurantiaca</name>
    <dbReference type="NCBI Taxonomy" id="285545"/>
    <lineage>
        <taxon>Bacteria</taxon>
        <taxon>Bacillati</taxon>
        <taxon>Actinomycetota</taxon>
        <taxon>Actinomycetes</taxon>
        <taxon>Kitasatosporales</taxon>
        <taxon>Streptomycetaceae</taxon>
        <taxon>Kitasatospora</taxon>
    </lineage>
</organism>
<dbReference type="InterPro" id="IPR036890">
    <property type="entry name" value="HATPase_C_sf"/>
</dbReference>
<dbReference type="Proteomes" id="UP000318416">
    <property type="component" value="Unassembled WGS sequence"/>
</dbReference>
<dbReference type="EMBL" id="VIVR01000001">
    <property type="protein sequence ID" value="TWE16985.1"/>
    <property type="molecule type" value="Genomic_DNA"/>
</dbReference>
<dbReference type="AlphaFoldDB" id="A0A561EMY9"/>
<evidence type="ECO:0000256" key="1">
    <source>
        <dbReference type="ARBA" id="ARBA00022527"/>
    </source>
</evidence>
<comment type="caution">
    <text evidence="3">The sequence shown here is derived from an EMBL/GenBank/DDBJ whole genome shotgun (WGS) entry which is preliminary data.</text>
</comment>
<keyword evidence="1" id="KW-0418">Kinase</keyword>
<dbReference type="Pfam" id="PF13581">
    <property type="entry name" value="HATPase_c_2"/>
    <property type="match status" value="1"/>
</dbReference>
<dbReference type="Gene3D" id="3.30.565.10">
    <property type="entry name" value="Histidine kinase-like ATPase, C-terminal domain"/>
    <property type="match status" value="1"/>
</dbReference>
<evidence type="ECO:0000313" key="4">
    <source>
        <dbReference type="Proteomes" id="UP000318416"/>
    </source>
</evidence>
<keyword evidence="4" id="KW-1185">Reference proteome</keyword>
<reference evidence="3 4" key="1">
    <citation type="submission" date="2019-06" db="EMBL/GenBank/DDBJ databases">
        <title>Sequencing the genomes of 1000 actinobacteria strains.</title>
        <authorList>
            <person name="Klenk H.-P."/>
        </authorList>
    </citation>
    <scope>NUCLEOTIDE SEQUENCE [LARGE SCALE GENOMIC DNA]</scope>
    <source>
        <strain evidence="3 4">DSM 41649</strain>
    </source>
</reference>
<feature type="domain" description="Histidine kinase/HSP90-like ATPase" evidence="2">
    <location>
        <begin position="18"/>
        <end position="133"/>
    </location>
</feature>
<dbReference type="InterPro" id="IPR003594">
    <property type="entry name" value="HATPase_dom"/>
</dbReference>
<keyword evidence="1" id="KW-0723">Serine/threonine-protein kinase</keyword>
<dbReference type="GO" id="GO:0004674">
    <property type="term" value="F:protein serine/threonine kinase activity"/>
    <property type="evidence" value="ECO:0007669"/>
    <property type="project" value="UniProtKB-KW"/>
</dbReference>
<dbReference type="PANTHER" id="PTHR35526">
    <property type="entry name" value="ANTI-SIGMA-F FACTOR RSBW-RELATED"/>
    <property type="match status" value="1"/>
</dbReference>
<evidence type="ECO:0000259" key="2">
    <source>
        <dbReference type="Pfam" id="PF13581"/>
    </source>
</evidence>
<keyword evidence="1" id="KW-0808">Transferase</keyword>
<gene>
    <name evidence="3" type="ORF">FB465_1980</name>
</gene>
<sequence length="147" mass="16188">MVAVRQRRQCLRVWEMTFTAWPASVGLARRQVMARLADWGLQGSRADDLLIICSELVTNAIEHASEPGGDVQVRLQEVDGDCRLEVSDPRPDLLPPRHLVVRGENGRGLLLVRSLADDMDVATTKGRKTVWARVLLPAGSGRPEVAA</sequence>
<proteinExistence type="predicted"/>
<evidence type="ECO:0000313" key="3">
    <source>
        <dbReference type="EMBL" id="TWE16985.1"/>
    </source>
</evidence>
<protein>
    <submittedName>
        <fullName evidence="3">Anti-sigma regulatory factor (Ser/Thr protein kinase)</fullName>
    </submittedName>
</protein>
<accession>A0A561EMY9</accession>
<name>A0A561EMY9_9ACTN</name>
<dbReference type="PANTHER" id="PTHR35526:SF3">
    <property type="entry name" value="ANTI-SIGMA-F FACTOR RSBW"/>
    <property type="match status" value="1"/>
</dbReference>
<dbReference type="SUPFAM" id="SSF55874">
    <property type="entry name" value="ATPase domain of HSP90 chaperone/DNA topoisomerase II/histidine kinase"/>
    <property type="match status" value="1"/>
</dbReference>